<evidence type="ECO:0000256" key="1">
    <source>
        <dbReference type="ARBA" id="ARBA00023015"/>
    </source>
</evidence>
<keyword evidence="2" id="KW-0238">DNA-binding</keyword>
<evidence type="ECO:0000256" key="4">
    <source>
        <dbReference type="SAM" id="MobiDB-lite"/>
    </source>
</evidence>
<evidence type="ECO:0000256" key="2">
    <source>
        <dbReference type="ARBA" id="ARBA00023125"/>
    </source>
</evidence>
<feature type="domain" description="HTH luxR-type" evidence="5">
    <location>
        <begin position="841"/>
        <end position="906"/>
    </location>
</feature>
<dbReference type="Pfam" id="PF00196">
    <property type="entry name" value="GerE"/>
    <property type="match status" value="1"/>
</dbReference>
<proteinExistence type="predicted"/>
<comment type="caution">
    <text evidence="6">The sequence shown here is derived from an EMBL/GenBank/DDBJ whole genome shotgun (WGS) entry which is preliminary data.</text>
</comment>
<dbReference type="InterPro" id="IPR011990">
    <property type="entry name" value="TPR-like_helical_dom_sf"/>
</dbReference>
<keyword evidence="1" id="KW-0805">Transcription regulation</keyword>
<dbReference type="PROSITE" id="PS50043">
    <property type="entry name" value="HTH_LUXR_2"/>
    <property type="match status" value="1"/>
</dbReference>
<keyword evidence="3" id="KW-0804">Transcription</keyword>
<accession>A0ABP6SS48</accession>
<organism evidence="6 7">
    <name type="scientific">Cryptosporangium minutisporangium</name>
    <dbReference type="NCBI Taxonomy" id="113569"/>
    <lineage>
        <taxon>Bacteria</taxon>
        <taxon>Bacillati</taxon>
        <taxon>Actinomycetota</taxon>
        <taxon>Actinomycetes</taxon>
        <taxon>Cryptosporangiales</taxon>
        <taxon>Cryptosporangiaceae</taxon>
        <taxon>Cryptosporangium</taxon>
    </lineage>
</organism>
<dbReference type="InterPro" id="IPR000792">
    <property type="entry name" value="Tscrpt_reg_LuxR_C"/>
</dbReference>
<dbReference type="PANTHER" id="PTHR44688">
    <property type="entry name" value="DNA-BINDING TRANSCRIPTIONAL ACTIVATOR DEVR_DOSR"/>
    <property type="match status" value="1"/>
</dbReference>
<dbReference type="Gene3D" id="3.40.50.300">
    <property type="entry name" value="P-loop containing nucleotide triphosphate hydrolases"/>
    <property type="match status" value="1"/>
</dbReference>
<evidence type="ECO:0000259" key="5">
    <source>
        <dbReference type="PROSITE" id="PS50043"/>
    </source>
</evidence>
<feature type="region of interest" description="Disordered" evidence="4">
    <location>
        <begin position="815"/>
        <end position="837"/>
    </location>
</feature>
<evidence type="ECO:0000313" key="7">
    <source>
        <dbReference type="Proteomes" id="UP001501676"/>
    </source>
</evidence>
<dbReference type="InterPro" id="IPR059106">
    <property type="entry name" value="WHD_MalT"/>
</dbReference>
<dbReference type="Gene3D" id="1.25.40.10">
    <property type="entry name" value="Tetratricopeptide repeat domain"/>
    <property type="match status" value="1"/>
</dbReference>
<sequence>MDVTTELIANPPVASGDQPASEDHPDSSLLASKFAIPAAPPFMVSRPALLARVTEAVRGPVTLVTGLPGSGKTQLLASWVRNRVVDWPIAWITLEDGDEHASTFWTYVMEGLRRAGVPVPLLTPAAPGAAVSRPTLGRLAAAIEEHPSPVVLVLDGVSQLPGRDWADGLDFLLTHTPKLRLVLTGRWDPPLPLYRYRLAGELQALRTADLAFTAAEAGRLMELHGVMLGKRELDALLEHTEGWAAGIRFCACVLQGSGDAERLVSTISGGESTIAEYFIGEVLRLQSPLVRQFLLETSVLDTFTPELAAAVTERPDAHRMLATLSRENAFIQPVAEGSDVYRYHRLFAELLRAQLAWTEPEQVAVLHARAAEWLAENGELVEAVGHAIRAGDWSRAAAMLIEGYAVGRLLIEGSAGRLGGLFAEMPDHLEHAEAVMIRAALAYGDGRPAHAAEQLAYAGDLLSAGGSDSADGLTLTCFVLQILLLADGTDAAQVGELLPVVDAFLGITPKHLLARHPELRALRLAAEGRALSGTGAVDAAADVLGAAAAAVPIGSESLKISCLGHLALIEAYRGHLSRAESAALQALDLAGQCGLRGLDLGRWPAAAEVALAWVALERYDIDAADRHLRAAQPLCQSDADALPAAAYALVRARRLQTRGDVRTAMDVLRAGVESGLTPPTWLGREIVLSRVGMSIAVGHPDEPAVESFDRFPDPHAPEVEVVRAALLLLRGERRQAHEIARTVADAAGVSVPVSLDAWLLLATIAASQDDAPGAREAVRRAMRVAGPESYRRPFHQVWGGLRRVLRDDERLILGNRPLGTEPTPSRLAPADPARTDPANAEPMIVEALSKRELDVLRGMAEMLPTEEIAATMYISVNTVKTHVRSILRKLSASRRNEAVRRARALNLI</sequence>
<reference evidence="7" key="1">
    <citation type="journal article" date="2019" name="Int. J. Syst. Evol. Microbiol.">
        <title>The Global Catalogue of Microorganisms (GCM) 10K type strain sequencing project: providing services to taxonomists for standard genome sequencing and annotation.</title>
        <authorList>
            <consortium name="The Broad Institute Genomics Platform"/>
            <consortium name="The Broad Institute Genome Sequencing Center for Infectious Disease"/>
            <person name="Wu L."/>
            <person name="Ma J."/>
        </authorList>
    </citation>
    <scope>NUCLEOTIDE SEQUENCE [LARGE SCALE GENOMIC DNA]</scope>
    <source>
        <strain evidence="7">JCM 9458</strain>
    </source>
</reference>
<dbReference type="SMART" id="SM00421">
    <property type="entry name" value="HTH_LUXR"/>
    <property type="match status" value="1"/>
</dbReference>
<dbReference type="RefSeq" id="WP_376981215.1">
    <property type="nucleotide sequence ID" value="NZ_BAAAYN010000006.1"/>
</dbReference>
<dbReference type="SUPFAM" id="SSF52540">
    <property type="entry name" value="P-loop containing nucleoside triphosphate hydrolases"/>
    <property type="match status" value="1"/>
</dbReference>
<dbReference type="Proteomes" id="UP001501676">
    <property type="component" value="Unassembled WGS sequence"/>
</dbReference>
<dbReference type="PANTHER" id="PTHR44688:SF16">
    <property type="entry name" value="DNA-BINDING TRANSCRIPTIONAL ACTIVATOR DEVR_DOSR"/>
    <property type="match status" value="1"/>
</dbReference>
<evidence type="ECO:0000313" key="6">
    <source>
        <dbReference type="EMBL" id="GAA3383627.1"/>
    </source>
</evidence>
<dbReference type="CDD" id="cd06170">
    <property type="entry name" value="LuxR_C_like"/>
    <property type="match status" value="1"/>
</dbReference>
<keyword evidence="7" id="KW-1185">Reference proteome</keyword>
<evidence type="ECO:0000256" key="3">
    <source>
        <dbReference type="ARBA" id="ARBA00023163"/>
    </source>
</evidence>
<dbReference type="InterPro" id="IPR027417">
    <property type="entry name" value="P-loop_NTPase"/>
</dbReference>
<dbReference type="PRINTS" id="PR00038">
    <property type="entry name" value="HTHLUXR"/>
</dbReference>
<protein>
    <submittedName>
        <fullName evidence="6">LuxR family transcriptional regulator</fullName>
    </submittedName>
</protein>
<dbReference type="EMBL" id="BAAAYN010000006">
    <property type="protein sequence ID" value="GAA3383627.1"/>
    <property type="molecule type" value="Genomic_DNA"/>
</dbReference>
<name>A0ABP6SS48_9ACTN</name>
<dbReference type="Pfam" id="PF25873">
    <property type="entry name" value="WHD_MalT"/>
    <property type="match status" value="1"/>
</dbReference>
<dbReference type="InterPro" id="IPR016032">
    <property type="entry name" value="Sig_transdc_resp-reg_C-effctor"/>
</dbReference>
<feature type="region of interest" description="Disordered" evidence="4">
    <location>
        <begin position="1"/>
        <end position="26"/>
    </location>
</feature>
<dbReference type="SUPFAM" id="SSF46894">
    <property type="entry name" value="C-terminal effector domain of the bipartite response regulators"/>
    <property type="match status" value="1"/>
</dbReference>
<dbReference type="InterPro" id="IPR036388">
    <property type="entry name" value="WH-like_DNA-bd_sf"/>
</dbReference>
<gene>
    <name evidence="6" type="ORF">GCM10020369_10220</name>
</gene>
<dbReference type="Gene3D" id="1.10.10.10">
    <property type="entry name" value="Winged helix-like DNA-binding domain superfamily/Winged helix DNA-binding domain"/>
    <property type="match status" value="1"/>
</dbReference>